<proteinExistence type="predicted"/>
<dbReference type="EMBL" id="ATJV01000081">
    <property type="protein sequence ID" value="EPZ14408.1"/>
    <property type="molecule type" value="Genomic_DNA"/>
</dbReference>
<name>T0AUU1_9RHOO</name>
<dbReference type="STRING" id="1348657.M622_05675"/>
<dbReference type="Gene3D" id="1.10.530.10">
    <property type="match status" value="1"/>
</dbReference>
<dbReference type="PANTHER" id="PTHR34408:SF1">
    <property type="entry name" value="GLYCOSYL HYDROLASE FAMILY 19 DOMAIN-CONTAINING PROTEIN HI_1415"/>
    <property type="match status" value="1"/>
</dbReference>
<dbReference type="InterPro" id="IPR052354">
    <property type="entry name" value="Cell_Wall_Dynamics_Protein"/>
</dbReference>
<accession>T0AUU1</accession>
<dbReference type="Gene3D" id="3.90.1720.10">
    <property type="entry name" value="endopeptidase domain like (from Nostoc punctiforme)"/>
    <property type="match status" value="1"/>
</dbReference>
<dbReference type="InterPro" id="IPR000726">
    <property type="entry name" value="Glyco_hydro_19_cat"/>
</dbReference>
<dbReference type="InterPro" id="IPR023346">
    <property type="entry name" value="Lysozyme-like_dom_sf"/>
</dbReference>
<dbReference type="PATRIC" id="fig|1348657.5.peg.3023"/>
<keyword evidence="3" id="KW-1185">Reference proteome</keyword>
<dbReference type="GO" id="GO:0016998">
    <property type="term" value="P:cell wall macromolecule catabolic process"/>
    <property type="evidence" value="ECO:0007669"/>
    <property type="project" value="InterPro"/>
</dbReference>
<dbReference type="GO" id="GO:0004568">
    <property type="term" value="F:chitinase activity"/>
    <property type="evidence" value="ECO:0007669"/>
    <property type="project" value="InterPro"/>
</dbReference>
<dbReference type="AlphaFoldDB" id="T0AUU1"/>
<feature type="domain" description="Glycoside hydrolase family 19 catalytic" evidence="1">
    <location>
        <begin position="100"/>
        <end position="161"/>
    </location>
</feature>
<dbReference type="PANTHER" id="PTHR34408">
    <property type="entry name" value="FAMILY PROTEIN, PUTATIVE-RELATED"/>
    <property type="match status" value="1"/>
</dbReference>
<gene>
    <name evidence="2" type="ORF">M622_05675</name>
</gene>
<reference evidence="2 3" key="1">
    <citation type="submission" date="2013-06" db="EMBL/GenBank/DDBJ databases">
        <title>Draft genome sequence of Thauera terpenica.</title>
        <authorList>
            <person name="Liu B."/>
            <person name="Frostegard A.H."/>
            <person name="Shapleigh J.P."/>
        </authorList>
    </citation>
    <scope>NUCLEOTIDE SEQUENCE [LARGE SCALE GENOMIC DNA]</scope>
    <source>
        <strain evidence="2 3">58Eu</strain>
    </source>
</reference>
<evidence type="ECO:0000313" key="2">
    <source>
        <dbReference type="EMBL" id="EPZ14408.1"/>
    </source>
</evidence>
<organism evidence="2 3">
    <name type="scientific">Thauera terpenica 58Eu</name>
    <dbReference type="NCBI Taxonomy" id="1348657"/>
    <lineage>
        <taxon>Bacteria</taxon>
        <taxon>Pseudomonadati</taxon>
        <taxon>Pseudomonadota</taxon>
        <taxon>Betaproteobacteria</taxon>
        <taxon>Rhodocyclales</taxon>
        <taxon>Zoogloeaceae</taxon>
        <taxon>Thauera</taxon>
    </lineage>
</organism>
<dbReference type="OrthoDB" id="1242806at2"/>
<evidence type="ECO:0000259" key="1">
    <source>
        <dbReference type="Pfam" id="PF00182"/>
    </source>
</evidence>
<evidence type="ECO:0000313" key="3">
    <source>
        <dbReference type="Proteomes" id="UP000015455"/>
    </source>
</evidence>
<protein>
    <recommendedName>
        <fullName evidence="1">Glycoside hydrolase family 19 catalytic domain-containing protein</fullName>
    </recommendedName>
</protein>
<dbReference type="Pfam" id="PF00182">
    <property type="entry name" value="Glyco_hydro_19"/>
    <property type="match status" value="1"/>
</dbReference>
<dbReference type="SUPFAM" id="SSF53955">
    <property type="entry name" value="Lysozyme-like"/>
    <property type="match status" value="1"/>
</dbReference>
<dbReference type="Proteomes" id="UP000015455">
    <property type="component" value="Unassembled WGS sequence"/>
</dbReference>
<dbReference type="GO" id="GO:0006032">
    <property type="term" value="P:chitin catabolic process"/>
    <property type="evidence" value="ECO:0007669"/>
    <property type="project" value="InterPro"/>
</dbReference>
<dbReference type="eggNOG" id="COG3179">
    <property type="taxonomic scope" value="Bacteria"/>
</dbReference>
<sequence>MLITREVLTRMGATAANADHYIETLNAAMALHGIDTTPRITHFLAQLMHESGCLRLSVENLNYSVDGLLKVFPRYFRSRAEAEACARKPERIGNRVYGARMGNGPEASGDGYRYRGRGLIQLTGKDNYRAFAQWCGEDVVADPDRVATELAVHSAVFFWERNNLNALADIDDLSAITRRINGGLNGFADRRELLEKARHAMRVLGLAGTFAPLAVAFVPTHTVLPLQLNLRSAPRVASSTLLAALMQGSAVEVQGPAAVAGWLRVRVLLNGVLREGVVAEQYLAPLAPRPRTRARAAPRALAGGETPLPALPEAHLQGERADVTRARDGGRAYPLGEADRPTRTARDAPGRAAALGKIVDYLGVADPAHLRYQARAGMTFCNIYATDYAFLASAYLPRVWWTDTALRRLTLGETLEAVYGQTVRELNANALHDWLDEHGVAFGWVRELDLSLLQTAANGGEVCLIIAQRRDLNRSGHISVVVPEQGAHQARRSAEGEVLRPLESQAGTRNFAREVSASAWWASERFQSFAFWRHP</sequence>
<dbReference type="RefSeq" id="WP_021250424.1">
    <property type="nucleotide sequence ID" value="NZ_ATJV01000081.1"/>
</dbReference>
<comment type="caution">
    <text evidence="2">The sequence shown here is derived from an EMBL/GenBank/DDBJ whole genome shotgun (WGS) entry which is preliminary data.</text>
</comment>